<dbReference type="InterPro" id="IPR013406">
    <property type="entry name" value="CHP02574_addiction_mod"/>
</dbReference>
<protein>
    <recommendedName>
        <fullName evidence="3">Addiction module protein</fullName>
    </recommendedName>
</protein>
<dbReference type="OrthoDB" id="1451008at2"/>
<reference evidence="1" key="1">
    <citation type="submission" date="2015-10" db="EMBL/GenBank/DDBJ databases">
        <title>Draft genome sequence of Salegentibacter mishustinae KCTC 12263.</title>
        <authorList>
            <person name="Lin W."/>
            <person name="Zheng Q."/>
        </authorList>
    </citation>
    <scope>NUCLEOTIDE SEQUENCE [LARGE SCALE GENOMIC DNA]</scope>
    <source>
        <strain evidence="1">KCTC 12263</strain>
    </source>
</reference>
<organism evidence="1 2">
    <name type="scientific">Salegentibacter mishustinae</name>
    <dbReference type="NCBI Taxonomy" id="270918"/>
    <lineage>
        <taxon>Bacteria</taxon>
        <taxon>Pseudomonadati</taxon>
        <taxon>Bacteroidota</taxon>
        <taxon>Flavobacteriia</taxon>
        <taxon>Flavobacteriales</taxon>
        <taxon>Flavobacteriaceae</taxon>
        <taxon>Salegentibacter</taxon>
    </lineage>
</organism>
<comment type="caution">
    <text evidence="1">The sequence shown here is derived from an EMBL/GenBank/DDBJ whole genome shotgun (WGS) entry which is preliminary data.</text>
</comment>
<dbReference type="NCBIfam" id="TIGR02574">
    <property type="entry name" value="stabl_TIGR02574"/>
    <property type="match status" value="1"/>
</dbReference>
<dbReference type="STRING" id="270918.APR42_08460"/>
<dbReference type="AlphaFoldDB" id="A0A0Q9ZFY6"/>
<evidence type="ECO:0000313" key="2">
    <source>
        <dbReference type="Proteomes" id="UP000051643"/>
    </source>
</evidence>
<dbReference type="EMBL" id="LKTP01000034">
    <property type="protein sequence ID" value="KRG27777.1"/>
    <property type="molecule type" value="Genomic_DNA"/>
</dbReference>
<sequence>MDANALKIELIQKIIACDEKDLLIKIEGLLKNVKPEASEPKESYEVEGRNSQLSNEQLEEIERRWKAYKSGEEKAIPWEDARKEIEREYGF</sequence>
<evidence type="ECO:0000313" key="1">
    <source>
        <dbReference type="EMBL" id="KRG27777.1"/>
    </source>
</evidence>
<keyword evidence="2" id="KW-1185">Reference proteome</keyword>
<dbReference type="Proteomes" id="UP000051643">
    <property type="component" value="Unassembled WGS sequence"/>
</dbReference>
<dbReference type="RefSeq" id="WP_057482450.1">
    <property type="nucleotide sequence ID" value="NZ_BMWR01000004.1"/>
</dbReference>
<evidence type="ECO:0008006" key="3">
    <source>
        <dbReference type="Google" id="ProtNLM"/>
    </source>
</evidence>
<accession>A0A0Q9ZFY6</accession>
<gene>
    <name evidence="1" type="ORF">APR42_08460</name>
</gene>
<name>A0A0Q9ZFY6_9FLAO</name>
<proteinExistence type="predicted"/>
<dbReference type="Pfam" id="PF09720">
    <property type="entry name" value="Unstab_antitox"/>
    <property type="match status" value="1"/>
</dbReference>